<evidence type="ECO:0000256" key="1">
    <source>
        <dbReference type="ARBA" id="ARBA00023239"/>
    </source>
</evidence>
<dbReference type="GeneID" id="61616239"/>
<reference evidence="4 5" key="1">
    <citation type="submission" date="2016-10" db="EMBL/GenBank/DDBJ databases">
        <authorList>
            <person name="Varghese N."/>
            <person name="Submissions S."/>
        </authorList>
    </citation>
    <scope>NUCLEOTIDE SEQUENCE [LARGE SCALE GENOMIC DNA]</scope>
    <source>
        <strain evidence="4 5">BS2775</strain>
    </source>
</reference>
<evidence type="ECO:0000256" key="2">
    <source>
        <dbReference type="PIRNR" id="PIRNR001365"/>
    </source>
</evidence>
<protein>
    <submittedName>
        <fullName evidence="4">4-hydroxy-tetrahydrodipicolinate synthase</fullName>
    </submittedName>
</protein>
<dbReference type="AlphaFoldDB" id="A0A1H2HLX1"/>
<dbReference type="EMBL" id="LT629782">
    <property type="protein sequence ID" value="SDU32776.1"/>
    <property type="molecule type" value="Genomic_DNA"/>
</dbReference>
<evidence type="ECO:0000256" key="3">
    <source>
        <dbReference type="PIRSR" id="PIRSR001365-2"/>
    </source>
</evidence>
<dbReference type="PIRSF" id="PIRSF001365">
    <property type="entry name" value="DHDPS"/>
    <property type="match status" value="1"/>
</dbReference>
<dbReference type="SMART" id="SM01130">
    <property type="entry name" value="DHDPS"/>
    <property type="match status" value="1"/>
</dbReference>
<proteinExistence type="inferred from homology"/>
<comment type="similarity">
    <text evidence="2">Belongs to the DapA family.</text>
</comment>
<gene>
    <name evidence="4" type="ORF">SAMN04490197_4955</name>
</gene>
<dbReference type="GO" id="GO:0005829">
    <property type="term" value="C:cytosol"/>
    <property type="evidence" value="ECO:0007669"/>
    <property type="project" value="TreeGrafter"/>
</dbReference>
<dbReference type="Gene3D" id="3.20.20.70">
    <property type="entry name" value="Aldolase class I"/>
    <property type="match status" value="1"/>
</dbReference>
<organism evidence="4 5">
    <name type="scientific">Pseudomonas orientalis</name>
    <dbReference type="NCBI Taxonomy" id="76758"/>
    <lineage>
        <taxon>Bacteria</taxon>
        <taxon>Pseudomonadati</taxon>
        <taxon>Pseudomonadota</taxon>
        <taxon>Gammaproteobacteria</taxon>
        <taxon>Pseudomonadales</taxon>
        <taxon>Pseudomonadaceae</taxon>
        <taxon>Pseudomonas</taxon>
    </lineage>
</organism>
<dbReference type="SUPFAM" id="SSF51569">
    <property type="entry name" value="Aldolase"/>
    <property type="match status" value="1"/>
</dbReference>
<dbReference type="RefSeq" id="WP_057724691.1">
    <property type="nucleotide sequence ID" value="NZ_CP027723.1"/>
</dbReference>
<dbReference type="PANTHER" id="PTHR42849:SF1">
    <property type="entry name" value="N-ACETYLNEURAMINATE LYASE"/>
    <property type="match status" value="1"/>
</dbReference>
<keyword evidence="5" id="KW-1185">Reference proteome</keyword>
<dbReference type="Pfam" id="PF00701">
    <property type="entry name" value="DHDPS"/>
    <property type="match status" value="1"/>
</dbReference>
<dbReference type="OrthoDB" id="9796205at2"/>
<evidence type="ECO:0000313" key="5">
    <source>
        <dbReference type="Proteomes" id="UP000183653"/>
    </source>
</evidence>
<dbReference type="PANTHER" id="PTHR42849">
    <property type="entry name" value="N-ACETYLNEURAMINATE LYASE"/>
    <property type="match status" value="1"/>
</dbReference>
<dbReference type="GO" id="GO:0019262">
    <property type="term" value="P:N-acetylneuraminate catabolic process"/>
    <property type="evidence" value="ECO:0007669"/>
    <property type="project" value="TreeGrafter"/>
</dbReference>
<dbReference type="InterPro" id="IPR013785">
    <property type="entry name" value="Aldolase_TIM"/>
</dbReference>
<sequence length="303" mass="33366">MTNASIHGVLPVAILPYNSDLSLDTSALRLQIEHILHTGCDGVVIGQISEVSRLTTTERFRVAELIAEQTGDKGVAIMSTGGESIAQAIEYSRQAEQAGCDALLVMHPSMWALDDEQMYVYFANVIESVSVPVLVHHAKSLAKRPMSIDVQARLLKTFGAQKVQFKPESAPTAPKVSLLRDATGGEARIFEGDGGMMLVDTYKRGLAGVIPATEIAEITVALWRALQTGDEKLARAIGYPLSYLMCHMMASIDCYLQLSKHLLKRRRLMSNTLIRPPVDFTMDPETLCEVEKVYDQLLEFVTQ</sequence>
<dbReference type="Proteomes" id="UP000183653">
    <property type="component" value="Chromosome I"/>
</dbReference>
<dbReference type="InterPro" id="IPR002220">
    <property type="entry name" value="DapA-like"/>
</dbReference>
<dbReference type="GO" id="GO:0008747">
    <property type="term" value="F:N-acetylneuraminate lyase activity"/>
    <property type="evidence" value="ECO:0007669"/>
    <property type="project" value="TreeGrafter"/>
</dbReference>
<feature type="binding site" evidence="3">
    <location>
        <position position="210"/>
    </location>
    <ligand>
        <name>pyruvate</name>
        <dbReference type="ChEBI" id="CHEBI:15361"/>
    </ligand>
</feature>
<accession>A0A1H2HLX1</accession>
<dbReference type="CDD" id="cd00408">
    <property type="entry name" value="DHDPS-like"/>
    <property type="match status" value="1"/>
</dbReference>
<name>A0A1H2HLX1_9PSED</name>
<evidence type="ECO:0000313" key="4">
    <source>
        <dbReference type="EMBL" id="SDU32776.1"/>
    </source>
</evidence>
<keyword evidence="1 2" id="KW-0456">Lyase</keyword>